<gene>
    <name evidence="7" type="ORF">FVE85_0225</name>
</gene>
<dbReference type="InterPro" id="IPR002994">
    <property type="entry name" value="Surf1/Shy1"/>
</dbReference>
<keyword evidence="8" id="KW-1185">Reference proteome</keyword>
<name>A0A5J4YYW0_PORPP</name>
<organism evidence="7 8">
    <name type="scientific">Porphyridium purpureum</name>
    <name type="common">Red alga</name>
    <name type="synonym">Porphyridium cruentum</name>
    <dbReference type="NCBI Taxonomy" id="35688"/>
    <lineage>
        <taxon>Eukaryota</taxon>
        <taxon>Rhodophyta</taxon>
        <taxon>Bangiophyceae</taxon>
        <taxon>Porphyridiales</taxon>
        <taxon>Porphyridiaceae</taxon>
        <taxon>Porphyridium</taxon>
    </lineage>
</organism>
<dbReference type="PANTHER" id="PTHR23427">
    <property type="entry name" value="SURFEIT LOCUS PROTEIN"/>
    <property type="match status" value="1"/>
</dbReference>
<keyword evidence="3 5" id="KW-1133">Transmembrane helix</keyword>
<dbReference type="AlphaFoldDB" id="A0A5J4YYW0"/>
<protein>
    <recommendedName>
        <fullName evidence="5">SURF1-like protein</fullName>
    </recommendedName>
</protein>
<dbReference type="OMA" id="WYSRDVA"/>
<evidence type="ECO:0000256" key="1">
    <source>
        <dbReference type="ARBA" id="ARBA00004370"/>
    </source>
</evidence>
<dbReference type="InterPro" id="IPR045214">
    <property type="entry name" value="Surf1/Surf4"/>
</dbReference>
<dbReference type="PROSITE" id="PS50895">
    <property type="entry name" value="SURF1"/>
    <property type="match status" value="1"/>
</dbReference>
<comment type="similarity">
    <text evidence="5">Belongs to the SURF1 family.</text>
</comment>
<feature type="transmembrane region" description="Helical" evidence="5">
    <location>
        <begin position="294"/>
        <end position="313"/>
    </location>
</feature>
<sequence>MCAERCLPILGRGGTQCHDMSRRQVRRALASESPAASTSSGGASQHQEGERSSLNEHIFTRSRASWAAFFTVPAVVSFGLGCWQVMRLQEKRAKVAEREAALLQDPVEWHRAVGDGDVLNPYRRVRVQGVLEHDKTVLVLPRSAPIATPEKVKAWGGATGALVLTPLRVLRDGKFEERILVNRGWVSNRMSKRPKAEWDPALQRADDIVEFDAIVGAGDSRRTWTPENVPEKGTWHWIDLDALTISLYPNATECLGYVEAIDLARRGDDSQQLFPKGLEDFYRFPTMPRTHIDYAVTWFLLSIILSAYAIYFYRRKNIPPKRKVRAKPVPQES</sequence>
<reference evidence="8" key="1">
    <citation type="journal article" date="2019" name="Nat. Commun.">
        <title>Expansion of phycobilisome linker gene families in mesophilic red algae.</title>
        <authorList>
            <person name="Lee J."/>
            <person name="Kim D."/>
            <person name="Bhattacharya D."/>
            <person name="Yoon H.S."/>
        </authorList>
    </citation>
    <scope>NUCLEOTIDE SEQUENCE [LARGE SCALE GENOMIC DNA]</scope>
    <source>
        <strain evidence="8">CCMP 1328</strain>
    </source>
</reference>
<keyword evidence="5" id="KW-0999">Mitochondrion inner membrane</keyword>
<evidence type="ECO:0000256" key="3">
    <source>
        <dbReference type="ARBA" id="ARBA00022989"/>
    </source>
</evidence>
<evidence type="ECO:0000256" key="2">
    <source>
        <dbReference type="ARBA" id="ARBA00022692"/>
    </source>
</evidence>
<dbReference type="PANTHER" id="PTHR23427:SF2">
    <property type="entry name" value="SURFEIT LOCUS PROTEIN 1"/>
    <property type="match status" value="1"/>
</dbReference>
<dbReference type="OrthoDB" id="10040024at2759"/>
<dbReference type="GO" id="GO:0005743">
    <property type="term" value="C:mitochondrial inner membrane"/>
    <property type="evidence" value="ECO:0007669"/>
    <property type="project" value="UniProtKB-SubCell"/>
</dbReference>
<comment type="function">
    <text evidence="5">Probably involved in the biogenesis of the COX complex.</text>
</comment>
<evidence type="ECO:0000256" key="6">
    <source>
        <dbReference type="SAM" id="MobiDB-lite"/>
    </source>
</evidence>
<evidence type="ECO:0000256" key="4">
    <source>
        <dbReference type="ARBA" id="ARBA00023136"/>
    </source>
</evidence>
<dbReference type="CDD" id="cd06662">
    <property type="entry name" value="SURF1"/>
    <property type="match status" value="1"/>
</dbReference>
<dbReference type="Proteomes" id="UP000324585">
    <property type="component" value="Unassembled WGS sequence"/>
</dbReference>
<keyword evidence="5" id="KW-0496">Mitochondrion</keyword>
<proteinExistence type="inferred from homology"/>
<feature type="compositionally biased region" description="Low complexity" evidence="6">
    <location>
        <begin position="28"/>
        <end position="44"/>
    </location>
</feature>
<comment type="caution">
    <text evidence="5">Lacks conserved residue(s) required for the propagation of feature annotation.</text>
</comment>
<accession>A0A5J4YYW0</accession>
<comment type="subcellular location">
    <subcellularLocation>
        <location evidence="1">Membrane</location>
    </subcellularLocation>
    <subcellularLocation>
        <location evidence="5">Mitochondrion inner membrane</location>
        <topology evidence="5">Multi-pass membrane protein</topology>
    </subcellularLocation>
</comment>
<comment type="caution">
    <text evidence="7">The sequence shown here is derived from an EMBL/GenBank/DDBJ whole genome shotgun (WGS) entry which is preliminary data.</text>
</comment>
<keyword evidence="4 5" id="KW-0472">Membrane</keyword>
<feature type="region of interest" description="Disordered" evidence="6">
    <location>
        <begin position="26"/>
        <end position="54"/>
    </location>
</feature>
<evidence type="ECO:0000313" key="8">
    <source>
        <dbReference type="Proteomes" id="UP000324585"/>
    </source>
</evidence>
<keyword evidence="2 5" id="KW-0812">Transmembrane</keyword>
<evidence type="ECO:0000313" key="7">
    <source>
        <dbReference type="EMBL" id="KAA8496496.1"/>
    </source>
</evidence>
<dbReference type="Pfam" id="PF02104">
    <property type="entry name" value="SURF1"/>
    <property type="match status" value="1"/>
</dbReference>
<evidence type="ECO:0000256" key="5">
    <source>
        <dbReference type="RuleBase" id="RU363076"/>
    </source>
</evidence>
<dbReference type="EMBL" id="VRMN01000002">
    <property type="protein sequence ID" value="KAA8496496.1"/>
    <property type="molecule type" value="Genomic_DNA"/>
</dbReference>